<sequence length="102" mass="10878">MTDQRHRPPLTGDEALPGRNWGQRAPSAQRSRTHRTSATIPSKTAGAAHHNLMTRRTGGSSHSAPAAPDDPMVTRHDRTVPAYASSSQGPSGRMVGSVMNQV</sequence>
<organism evidence="2 3">
    <name type="scientific">Streptomyces thermospinosisporus</name>
    <dbReference type="NCBI Taxonomy" id="161482"/>
    <lineage>
        <taxon>Bacteria</taxon>
        <taxon>Bacillati</taxon>
        <taxon>Actinomycetota</taxon>
        <taxon>Actinomycetes</taxon>
        <taxon>Kitasatosporales</taxon>
        <taxon>Streptomycetaceae</taxon>
        <taxon>Streptomyces</taxon>
    </lineage>
</organism>
<proteinExistence type="predicted"/>
<name>A0ABN1Z4H1_9ACTN</name>
<feature type="compositionally biased region" description="Polar residues" evidence="1">
    <location>
        <begin position="26"/>
        <end position="42"/>
    </location>
</feature>
<feature type="region of interest" description="Disordered" evidence="1">
    <location>
        <begin position="1"/>
        <end position="102"/>
    </location>
</feature>
<protein>
    <submittedName>
        <fullName evidence="2">Uncharacterized protein</fullName>
    </submittedName>
</protein>
<dbReference type="Proteomes" id="UP001500973">
    <property type="component" value="Unassembled WGS sequence"/>
</dbReference>
<evidence type="ECO:0000313" key="3">
    <source>
        <dbReference type="Proteomes" id="UP001500973"/>
    </source>
</evidence>
<evidence type="ECO:0000313" key="2">
    <source>
        <dbReference type="EMBL" id="GAA1431464.1"/>
    </source>
</evidence>
<evidence type="ECO:0000256" key="1">
    <source>
        <dbReference type="SAM" id="MobiDB-lite"/>
    </source>
</evidence>
<reference evidence="3" key="1">
    <citation type="journal article" date="2019" name="Int. J. Syst. Evol. Microbiol.">
        <title>The Global Catalogue of Microorganisms (GCM) 10K type strain sequencing project: providing services to taxonomists for standard genome sequencing and annotation.</title>
        <authorList>
            <consortium name="The Broad Institute Genomics Platform"/>
            <consortium name="The Broad Institute Genome Sequencing Center for Infectious Disease"/>
            <person name="Wu L."/>
            <person name="Ma J."/>
        </authorList>
    </citation>
    <scope>NUCLEOTIDE SEQUENCE [LARGE SCALE GENOMIC DNA]</scope>
    <source>
        <strain evidence="3">JCM 11756</strain>
    </source>
</reference>
<dbReference type="EMBL" id="BAAAIZ010000089">
    <property type="protein sequence ID" value="GAA1431464.1"/>
    <property type="molecule type" value="Genomic_DNA"/>
</dbReference>
<comment type="caution">
    <text evidence="2">The sequence shown here is derived from an EMBL/GenBank/DDBJ whole genome shotgun (WGS) entry which is preliminary data.</text>
</comment>
<accession>A0ABN1Z4H1</accession>
<keyword evidence="3" id="KW-1185">Reference proteome</keyword>
<gene>
    <name evidence="2" type="ORF">GCM10009601_50500</name>
</gene>